<feature type="transmembrane region" description="Helical" evidence="1">
    <location>
        <begin position="474"/>
        <end position="497"/>
    </location>
</feature>
<evidence type="ECO:0000313" key="2">
    <source>
        <dbReference type="EMBL" id="KAJ7976628.1"/>
    </source>
</evidence>
<name>A0AAD7VI73_QUISA</name>
<dbReference type="InterPro" id="IPR004158">
    <property type="entry name" value="DUF247_pln"/>
</dbReference>
<dbReference type="KEGG" id="qsa:O6P43_006384"/>
<dbReference type="AlphaFoldDB" id="A0AAD7VI73"/>
<gene>
    <name evidence="2" type="ORF">O6P43_006384</name>
</gene>
<evidence type="ECO:0000256" key="1">
    <source>
        <dbReference type="SAM" id="Phobius"/>
    </source>
</evidence>
<keyword evidence="1" id="KW-0812">Transmembrane</keyword>
<sequence>MAEQEMQDIIVEDPINQLDDSFENEWLSSMLVAQSQLSKNTRSTAEPRIERVPQVFLKNEGSQYNYYPRIVSFGPYHHGEPHLASTEKLKTRLMLKFISQTGKSITEFYIKIFDLVDYAGKCYVDIDGLRGRFTKREFAQMMLVDGCSILDVIDDCINSQGESRGIIIAHLGMMGYYHTFFLDMFLLENQVPFRVLLLLIRLKYKQEHEGFEVIGNFLKFIYTGVFPGKKKLEESACCSIMKTISFPPIHLLGLAARLLSEDAPEIMESSPPRWITLWKRSKAQEVEQSMLKVWTWIKFWKRETQEVEESMHLMHYSQPFPSVKELKRKGIHFKAGRSISIQEVEFKSHFCYGELTLPVMIFSPVMKVLYMNLIAFESSQNTPNSDTSVGSYFCFLNSLVDDPEDAQVLRRKRILINHKCSDKQMVEMIKEICSQMVIDLGTYMSVKEDILGHYGNKMKTWMADLIQDYFRNPWTLIAVLAAFYALFLNSVQTYWTIFRSP</sequence>
<dbReference type="EMBL" id="JARAOO010000003">
    <property type="protein sequence ID" value="KAJ7976628.1"/>
    <property type="molecule type" value="Genomic_DNA"/>
</dbReference>
<dbReference type="PANTHER" id="PTHR31170">
    <property type="entry name" value="BNAC04G53230D PROTEIN"/>
    <property type="match status" value="1"/>
</dbReference>
<dbReference type="PANTHER" id="PTHR31170:SF25">
    <property type="entry name" value="BNAA09G04570D PROTEIN"/>
    <property type="match status" value="1"/>
</dbReference>
<reference evidence="2" key="1">
    <citation type="journal article" date="2023" name="Science">
        <title>Elucidation of the pathway for biosynthesis of saponin adjuvants from the soapbark tree.</title>
        <authorList>
            <person name="Reed J."/>
            <person name="Orme A."/>
            <person name="El-Demerdash A."/>
            <person name="Owen C."/>
            <person name="Martin L.B.B."/>
            <person name="Misra R.C."/>
            <person name="Kikuchi S."/>
            <person name="Rejzek M."/>
            <person name="Martin A.C."/>
            <person name="Harkess A."/>
            <person name="Leebens-Mack J."/>
            <person name="Louveau T."/>
            <person name="Stephenson M.J."/>
            <person name="Osbourn A."/>
        </authorList>
    </citation>
    <scope>NUCLEOTIDE SEQUENCE</scope>
    <source>
        <strain evidence="2">S10</strain>
    </source>
</reference>
<protein>
    <submittedName>
        <fullName evidence="2">Uncharacterized protein</fullName>
    </submittedName>
</protein>
<dbReference type="Pfam" id="PF03140">
    <property type="entry name" value="DUF247"/>
    <property type="match status" value="1"/>
</dbReference>
<keyword evidence="1" id="KW-1133">Transmembrane helix</keyword>
<keyword evidence="1" id="KW-0472">Membrane</keyword>
<keyword evidence="3" id="KW-1185">Reference proteome</keyword>
<proteinExistence type="predicted"/>
<evidence type="ECO:0000313" key="3">
    <source>
        <dbReference type="Proteomes" id="UP001163823"/>
    </source>
</evidence>
<dbReference type="Proteomes" id="UP001163823">
    <property type="component" value="Chromosome 3"/>
</dbReference>
<organism evidence="2 3">
    <name type="scientific">Quillaja saponaria</name>
    <name type="common">Soap bark tree</name>
    <dbReference type="NCBI Taxonomy" id="32244"/>
    <lineage>
        <taxon>Eukaryota</taxon>
        <taxon>Viridiplantae</taxon>
        <taxon>Streptophyta</taxon>
        <taxon>Embryophyta</taxon>
        <taxon>Tracheophyta</taxon>
        <taxon>Spermatophyta</taxon>
        <taxon>Magnoliopsida</taxon>
        <taxon>eudicotyledons</taxon>
        <taxon>Gunneridae</taxon>
        <taxon>Pentapetalae</taxon>
        <taxon>rosids</taxon>
        <taxon>fabids</taxon>
        <taxon>Fabales</taxon>
        <taxon>Quillajaceae</taxon>
        <taxon>Quillaja</taxon>
    </lineage>
</organism>
<accession>A0AAD7VI73</accession>
<comment type="caution">
    <text evidence="2">The sequence shown here is derived from an EMBL/GenBank/DDBJ whole genome shotgun (WGS) entry which is preliminary data.</text>
</comment>